<evidence type="ECO:0000313" key="18">
    <source>
        <dbReference type="EMBL" id="MBK0395884.1"/>
    </source>
</evidence>
<dbReference type="CDD" id="cd08966">
    <property type="entry name" value="EcFpg-like_N"/>
    <property type="match status" value="1"/>
</dbReference>
<dbReference type="SUPFAM" id="SSF57716">
    <property type="entry name" value="Glucocorticoid receptor-like (DNA-binding domain)"/>
    <property type="match status" value="1"/>
</dbReference>
<dbReference type="InterPro" id="IPR020629">
    <property type="entry name" value="FPG_Glyclase"/>
</dbReference>
<feature type="binding site" evidence="15">
    <location>
        <position position="92"/>
    </location>
    <ligand>
        <name>DNA</name>
        <dbReference type="ChEBI" id="CHEBI:16991"/>
    </ligand>
</feature>
<sequence>MPELPEVETTLRGIAPHILRQTVSAVTIRQPKLRWQIPPALPETLRGLVVRECHRRAKYLLVRFDTGVLLIHLGMSGSLRIWQGNAPAAGKHDHVDIAFANGTLLRYHDPRRFGAILWLAGAAEHHHLLKDLGVEPLSDDFAANYLFQALQKRSSPIKTALMDNKIVVGVGNIYANESLFQAAIAPQRAAKSLSKTECAALTAAVKQILRRAIETGGSTLRDFVNSEGKSGYFQQEYKVYGKTDQPCAHCGTPIVKTVIGQRGTFYCPTCQK</sequence>
<dbReference type="HAMAP" id="MF_00103">
    <property type="entry name" value="Fapy_DNA_glycosyl"/>
    <property type="match status" value="1"/>
</dbReference>
<dbReference type="SMART" id="SM00898">
    <property type="entry name" value="Fapy_DNA_glyco"/>
    <property type="match status" value="1"/>
</dbReference>
<evidence type="ECO:0000256" key="14">
    <source>
        <dbReference type="ARBA" id="ARBA00044632"/>
    </source>
</evidence>
<feature type="binding site" evidence="15">
    <location>
        <position position="111"/>
    </location>
    <ligand>
        <name>DNA</name>
        <dbReference type="ChEBI" id="CHEBI:16991"/>
    </ligand>
</feature>
<feature type="binding site" evidence="15">
    <location>
        <position position="153"/>
    </location>
    <ligand>
        <name>DNA</name>
        <dbReference type="ChEBI" id="CHEBI:16991"/>
    </ligand>
</feature>
<evidence type="ECO:0000256" key="7">
    <source>
        <dbReference type="ARBA" id="ARBA00022801"/>
    </source>
</evidence>
<evidence type="ECO:0000256" key="8">
    <source>
        <dbReference type="ARBA" id="ARBA00022833"/>
    </source>
</evidence>
<dbReference type="Pfam" id="PF06831">
    <property type="entry name" value="H2TH"/>
    <property type="match status" value="1"/>
</dbReference>
<organism evidence="18 19">
    <name type="scientific">Kingella bonacorsii</name>
    <dbReference type="NCBI Taxonomy" id="2796361"/>
    <lineage>
        <taxon>Bacteria</taxon>
        <taxon>Pseudomonadati</taxon>
        <taxon>Pseudomonadota</taxon>
        <taxon>Betaproteobacteria</taxon>
        <taxon>Neisseriales</taxon>
        <taxon>Neisseriaceae</taxon>
        <taxon>Kingella</taxon>
    </lineage>
</organism>
<keyword evidence="8 15" id="KW-0862">Zinc</keyword>
<dbReference type="NCBIfam" id="NF002211">
    <property type="entry name" value="PRK01103.1"/>
    <property type="match status" value="1"/>
</dbReference>
<dbReference type="InterPro" id="IPR010979">
    <property type="entry name" value="Ribosomal_uS13-like_H2TH"/>
</dbReference>
<dbReference type="InterPro" id="IPR015886">
    <property type="entry name" value="H2TH_FPG"/>
</dbReference>
<dbReference type="Pfam" id="PF01149">
    <property type="entry name" value="Fapy_DNA_glyco"/>
    <property type="match status" value="1"/>
</dbReference>
<dbReference type="PANTHER" id="PTHR22993:SF9">
    <property type="entry name" value="FORMAMIDOPYRIMIDINE-DNA GLYCOSYLASE"/>
    <property type="match status" value="1"/>
</dbReference>
<keyword evidence="5 15" id="KW-0227">DNA damage</keyword>
<evidence type="ECO:0000313" key="19">
    <source>
        <dbReference type="Proteomes" id="UP000614058"/>
    </source>
</evidence>
<dbReference type="EMBL" id="JAEHNZ010000001">
    <property type="protein sequence ID" value="MBK0395884.1"/>
    <property type="molecule type" value="Genomic_DNA"/>
</dbReference>
<keyword evidence="6 15" id="KW-0863">Zinc-finger</keyword>
<comment type="catalytic activity">
    <reaction evidence="14 15">
        <text>2'-deoxyribonucleotide-(2'-deoxyribose 5'-phosphate)-2'-deoxyribonucleotide-DNA = a 3'-end 2'-deoxyribonucleotide-(2,3-dehydro-2,3-deoxyribose 5'-phosphate)-DNA + a 5'-end 5'-phospho-2'-deoxyribonucleoside-DNA + H(+)</text>
        <dbReference type="Rhea" id="RHEA:66592"/>
        <dbReference type="Rhea" id="RHEA-COMP:13180"/>
        <dbReference type="Rhea" id="RHEA-COMP:16897"/>
        <dbReference type="Rhea" id="RHEA-COMP:17067"/>
        <dbReference type="ChEBI" id="CHEBI:15378"/>
        <dbReference type="ChEBI" id="CHEBI:136412"/>
        <dbReference type="ChEBI" id="CHEBI:157695"/>
        <dbReference type="ChEBI" id="CHEBI:167181"/>
        <dbReference type="EC" id="4.2.99.18"/>
    </reaction>
</comment>
<dbReference type="Gene3D" id="1.10.8.50">
    <property type="match status" value="1"/>
</dbReference>
<feature type="active site" description="Schiff-base intermediate with DNA" evidence="15">
    <location>
        <position position="2"/>
    </location>
</feature>
<keyword evidence="13 15" id="KW-0326">Glycosidase</keyword>
<dbReference type="PANTHER" id="PTHR22993">
    <property type="entry name" value="FORMAMIDOPYRIMIDINE-DNA GLYCOSYLASE"/>
    <property type="match status" value="1"/>
</dbReference>
<keyword evidence="7 15" id="KW-0378">Hydrolase</keyword>
<comment type="function">
    <text evidence="15">Involved in base excision repair of DNA damaged by oxidation or by mutagenic agents. Acts as DNA glycosylase that recognizes and removes damaged bases. Has a preference for oxidized purines, such as 7,8-dihydro-8-oxoguanine (8-oxoG). Has AP (apurinic/apyrimidinic) lyase activity and introduces nicks in the DNA strand. Cleaves the DNA backbone by beta-delta elimination to generate a single-strand break at the site of the removed base with both 3'- and 5'-phosphates.</text>
</comment>
<dbReference type="Proteomes" id="UP000614058">
    <property type="component" value="Unassembled WGS sequence"/>
</dbReference>
<feature type="active site" description="Proton donor" evidence="15">
    <location>
        <position position="3"/>
    </location>
</feature>
<reference evidence="18 19" key="1">
    <citation type="journal article" date="2021" name="Pathogens">
        <title>Isolation and Characterization of Kingella bonacorsii sp. nov., A Novel Kingella Species Detected in a Stable Periodontitis Subject.</title>
        <authorList>
            <person name="Antezack A."/>
            <person name="Boxberger M."/>
            <person name="Rolland C."/>
            <person name="Monnet-Corti V."/>
            <person name="La Scola B."/>
        </authorList>
    </citation>
    <scope>NUCLEOTIDE SEQUENCE [LARGE SCALE GENOMIC DNA]</scope>
    <source>
        <strain evidence="18 19">Marseille-Q4569</strain>
    </source>
</reference>
<feature type="domain" description="Formamidopyrimidine-DNA glycosylase catalytic" evidence="17">
    <location>
        <begin position="2"/>
        <end position="114"/>
    </location>
</feature>
<evidence type="ECO:0000256" key="5">
    <source>
        <dbReference type="ARBA" id="ARBA00022763"/>
    </source>
</evidence>
<evidence type="ECO:0000259" key="16">
    <source>
        <dbReference type="PROSITE" id="PS51066"/>
    </source>
</evidence>
<dbReference type="PROSITE" id="PS01242">
    <property type="entry name" value="ZF_FPG_1"/>
    <property type="match status" value="1"/>
</dbReference>
<comment type="cofactor">
    <cofactor evidence="15">
        <name>Zn(2+)</name>
        <dbReference type="ChEBI" id="CHEBI:29105"/>
    </cofactor>
    <text evidence="15">Binds 1 zinc ion per subunit.</text>
</comment>
<dbReference type="InterPro" id="IPR012319">
    <property type="entry name" value="FPG_cat"/>
</dbReference>
<dbReference type="GO" id="GO:0140078">
    <property type="term" value="F:class I DNA-(apurinic or apyrimidinic site) endonuclease activity"/>
    <property type="evidence" value="ECO:0007669"/>
    <property type="project" value="UniProtKB-EC"/>
</dbReference>
<comment type="subunit">
    <text evidence="3 15">Monomer.</text>
</comment>
<dbReference type="Pfam" id="PF06827">
    <property type="entry name" value="zf-FPG_IleRS"/>
    <property type="match status" value="1"/>
</dbReference>
<gene>
    <name evidence="15 18" type="primary">mutM</name>
    <name evidence="15" type="synonym">fpg</name>
    <name evidence="18" type="ORF">JDW22_04625</name>
</gene>
<evidence type="ECO:0000256" key="11">
    <source>
        <dbReference type="ARBA" id="ARBA00023239"/>
    </source>
</evidence>
<feature type="domain" description="FPG-type" evidence="16">
    <location>
        <begin position="238"/>
        <end position="272"/>
    </location>
</feature>
<comment type="similarity">
    <text evidence="2 15">Belongs to the FPG family.</text>
</comment>
<comment type="caution">
    <text evidence="18">The sequence shown here is derived from an EMBL/GenBank/DDBJ whole genome shotgun (WGS) entry which is preliminary data.</text>
</comment>
<dbReference type="PROSITE" id="PS51068">
    <property type="entry name" value="FPG_CAT"/>
    <property type="match status" value="1"/>
</dbReference>
<keyword evidence="10 15" id="KW-0234">DNA repair</keyword>
<dbReference type="InterPro" id="IPR000214">
    <property type="entry name" value="Znf_DNA_glyclase/AP_lyase"/>
</dbReference>
<evidence type="ECO:0000256" key="10">
    <source>
        <dbReference type="ARBA" id="ARBA00023204"/>
    </source>
</evidence>
<evidence type="ECO:0000256" key="15">
    <source>
        <dbReference type="HAMAP-Rule" id="MF_00103"/>
    </source>
</evidence>
<dbReference type="GO" id="GO:0008534">
    <property type="term" value="F:oxidized purine nucleobase lesion DNA N-glycosylase activity"/>
    <property type="evidence" value="ECO:0007669"/>
    <property type="project" value="UniProtKB-EC"/>
</dbReference>
<dbReference type="SUPFAM" id="SSF81624">
    <property type="entry name" value="N-terminal domain of MutM-like DNA repair proteins"/>
    <property type="match status" value="1"/>
</dbReference>
<evidence type="ECO:0000256" key="9">
    <source>
        <dbReference type="ARBA" id="ARBA00023125"/>
    </source>
</evidence>
<evidence type="ECO:0000256" key="12">
    <source>
        <dbReference type="ARBA" id="ARBA00023268"/>
    </source>
</evidence>
<dbReference type="InterPro" id="IPR035937">
    <property type="entry name" value="FPG_N"/>
</dbReference>
<dbReference type="PROSITE" id="PS51066">
    <property type="entry name" value="ZF_FPG_2"/>
    <property type="match status" value="1"/>
</dbReference>
<keyword evidence="19" id="KW-1185">Reference proteome</keyword>
<evidence type="ECO:0000259" key="17">
    <source>
        <dbReference type="PROSITE" id="PS51068"/>
    </source>
</evidence>
<keyword evidence="12 15" id="KW-0511">Multifunctional enzyme</keyword>
<name>A0ABS1BRI4_9NEIS</name>
<accession>A0ABS1BRI4</accession>
<comment type="catalytic activity">
    <reaction evidence="1 15">
        <text>Hydrolysis of DNA containing ring-opened 7-methylguanine residues, releasing 2,6-diamino-4-hydroxy-5-(N-methyl)formamidopyrimidine.</text>
        <dbReference type="EC" id="3.2.2.23"/>
    </reaction>
</comment>
<dbReference type="SUPFAM" id="SSF46946">
    <property type="entry name" value="S13-like H2TH domain"/>
    <property type="match status" value="1"/>
</dbReference>
<evidence type="ECO:0000256" key="3">
    <source>
        <dbReference type="ARBA" id="ARBA00011245"/>
    </source>
</evidence>
<dbReference type="EC" id="3.2.2.23" evidence="15"/>
<dbReference type="RefSeq" id="WP_200521891.1">
    <property type="nucleotide sequence ID" value="NZ_JAEHNZ010000001.1"/>
</dbReference>
<protein>
    <recommendedName>
        <fullName evidence="15">Formamidopyrimidine-DNA glycosylase</fullName>
        <shortName evidence="15">Fapy-DNA glycosylase</shortName>
        <ecNumber evidence="15">3.2.2.23</ecNumber>
    </recommendedName>
    <alternativeName>
        <fullName evidence="15">DNA-(apurinic or apyrimidinic site) lyase MutM</fullName>
        <shortName evidence="15">AP lyase MutM</shortName>
        <ecNumber evidence="15">4.2.99.18</ecNumber>
    </alternativeName>
</protein>
<evidence type="ECO:0000256" key="1">
    <source>
        <dbReference type="ARBA" id="ARBA00001668"/>
    </source>
</evidence>
<dbReference type="Gene3D" id="3.20.190.10">
    <property type="entry name" value="MutM-like, N-terminal"/>
    <property type="match status" value="1"/>
</dbReference>
<dbReference type="NCBIfam" id="TIGR00577">
    <property type="entry name" value="fpg"/>
    <property type="match status" value="1"/>
</dbReference>
<evidence type="ECO:0000256" key="13">
    <source>
        <dbReference type="ARBA" id="ARBA00023295"/>
    </source>
</evidence>
<keyword evidence="4 15" id="KW-0479">Metal-binding</keyword>
<keyword evidence="9 15" id="KW-0238">DNA-binding</keyword>
<keyword evidence="11 15" id="KW-0456">Lyase</keyword>
<dbReference type="EC" id="4.2.99.18" evidence="15"/>
<proteinExistence type="inferred from homology"/>
<dbReference type="InterPro" id="IPR015887">
    <property type="entry name" value="DNA_glyclase_Znf_dom_DNA_BS"/>
</dbReference>
<evidence type="ECO:0000256" key="2">
    <source>
        <dbReference type="ARBA" id="ARBA00009409"/>
    </source>
</evidence>
<feature type="active site" description="Proton donor; for beta-elimination activity" evidence="15">
    <location>
        <position position="58"/>
    </location>
</feature>
<evidence type="ECO:0000256" key="4">
    <source>
        <dbReference type="ARBA" id="ARBA00022723"/>
    </source>
</evidence>
<feature type="active site" description="Proton donor; for delta-elimination activity" evidence="15">
    <location>
        <position position="262"/>
    </location>
</feature>
<dbReference type="SMART" id="SM01232">
    <property type="entry name" value="H2TH"/>
    <property type="match status" value="1"/>
</dbReference>
<dbReference type="InterPro" id="IPR010663">
    <property type="entry name" value="Znf_FPG/IleRS"/>
</dbReference>
<evidence type="ECO:0000256" key="6">
    <source>
        <dbReference type="ARBA" id="ARBA00022771"/>
    </source>
</evidence>